<protein>
    <submittedName>
        <fullName evidence="1">Uncharacterized protein</fullName>
    </submittedName>
</protein>
<reference evidence="1 2" key="1">
    <citation type="journal article" date="2023" name="Nucleic Acids Res.">
        <title>The hologenome of Daphnia magna reveals possible DNA methylation and microbiome-mediated evolution of the host genome.</title>
        <authorList>
            <person name="Chaturvedi A."/>
            <person name="Li X."/>
            <person name="Dhandapani V."/>
            <person name="Marshall H."/>
            <person name="Kissane S."/>
            <person name="Cuenca-Cambronero M."/>
            <person name="Asole G."/>
            <person name="Calvet F."/>
            <person name="Ruiz-Romero M."/>
            <person name="Marangio P."/>
            <person name="Guigo R."/>
            <person name="Rago D."/>
            <person name="Mirbahai L."/>
            <person name="Eastwood N."/>
            <person name="Colbourne J.K."/>
            <person name="Zhou J."/>
            <person name="Mallon E."/>
            <person name="Orsini L."/>
        </authorList>
    </citation>
    <scope>NUCLEOTIDE SEQUENCE [LARGE SCALE GENOMIC DNA]</scope>
    <source>
        <strain evidence="1">LRV0_1</strain>
    </source>
</reference>
<gene>
    <name evidence="1" type="ORF">OUZ56_005189</name>
</gene>
<sequence length="82" mass="9083">MVMVFRVVSAAKNAVRNHVQGRRYDCVARDRQCAQRATRTPATGKIMSIQKRGEGRGARIEDHVLSVAISTIPAPSQSLEDY</sequence>
<name>A0ABQ9YS36_9CRUS</name>
<accession>A0ABQ9YS36</accession>
<evidence type="ECO:0000313" key="2">
    <source>
        <dbReference type="Proteomes" id="UP001234178"/>
    </source>
</evidence>
<dbReference type="Proteomes" id="UP001234178">
    <property type="component" value="Unassembled WGS sequence"/>
</dbReference>
<comment type="caution">
    <text evidence="1">The sequence shown here is derived from an EMBL/GenBank/DDBJ whole genome shotgun (WGS) entry which is preliminary data.</text>
</comment>
<keyword evidence="2" id="KW-1185">Reference proteome</keyword>
<evidence type="ECO:0000313" key="1">
    <source>
        <dbReference type="EMBL" id="KAK4003423.1"/>
    </source>
</evidence>
<proteinExistence type="predicted"/>
<dbReference type="EMBL" id="JAOYFB010000001">
    <property type="protein sequence ID" value="KAK4003423.1"/>
    <property type="molecule type" value="Genomic_DNA"/>
</dbReference>
<organism evidence="1 2">
    <name type="scientific">Daphnia magna</name>
    <dbReference type="NCBI Taxonomy" id="35525"/>
    <lineage>
        <taxon>Eukaryota</taxon>
        <taxon>Metazoa</taxon>
        <taxon>Ecdysozoa</taxon>
        <taxon>Arthropoda</taxon>
        <taxon>Crustacea</taxon>
        <taxon>Branchiopoda</taxon>
        <taxon>Diplostraca</taxon>
        <taxon>Cladocera</taxon>
        <taxon>Anomopoda</taxon>
        <taxon>Daphniidae</taxon>
        <taxon>Daphnia</taxon>
    </lineage>
</organism>